<dbReference type="GO" id="GO:0006508">
    <property type="term" value="P:proteolysis"/>
    <property type="evidence" value="ECO:0007669"/>
    <property type="project" value="UniProtKB-KW"/>
</dbReference>
<evidence type="ECO:0000256" key="5">
    <source>
        <dbReference type="ARBA" id="ARBA00022801"/>
    </source>
</evidence>
<organism evidence="9 10">
    <name type="scientific">Phaeocystidibacter luteus</name>
    <dbReference type="NCBI Taxonomy" id="911197"/>
    <lineage>
        <taxon>Bacteria</taxon>
        <taxon>Pseudomonadati</taxon>
        <taxon>Bacteroidota</taxon>
        <taxon>Flavobacteriia</taxon>
        <taxon>Flavobacteriales</taxon>
        <taxon>Phaeocystidibacteraceae</taxon>
        <taxon>Phaeocystidibacter</taxon>
    </lineage>
</organism>
<dbReference type="InterPro" id="IPR026323">
    <property type="entry name" value="Exosortase-related_prot_XrtF"/>
</dbReference>
<feature type="transmembrane region" description="Helical" evidence="8">
    <location>
        <begin position="7"/>
        <end position="27"/>
    </location>
</feature>
<keyword evidence="3" id="KW-0645">Protease</keyword>
<dbReference type="AlphaFoldDB" id="A0A6N6RLQ3"/>
<keyword evidence="10" id="KW-1185">Reference proteome</keyword>
<keyword evidence="7 8" id="KW-0472">Membrane</keyword>
<accession>A0A6N6RLQ3</accession>
<keyword evidence="6 8" id="KW-1133">Transmembrane helix</keyword>
<gene>
    <name evidence="9" type="primary">xrtF</name>
    <name evidence="9" type="ORF">F8C67_01850</name>
</gene>
<feature type="transmembrane region" description="Helical" evidence="8">
    <location>
        <begin position="87"/>
        <end position="111"/>
    </location>
</feature>
<evidence type="ECO:0000256" key="6">
    <source>
        <dbReference type="ARBA" id="ARBA00022989"/>
    </source>
</evidence>
<dbReference type="InterPro" id="IPR026392">
    <property type="entry name" value="Exo/Archaeosortase_dom"/>
</dbReference>
<dbReference type="NCBIfam" id="TIGR04128">
    <property type="entry name" value="exoso_Fjoh_1448"/>
    <property type="match status" value="1"/>
</dbReference>
<dbReference type="InterPro" id="IPR019127">
    <property type="entry name" value="Exosortase"/>
</dbReference>
<feature type="transmembrane region" description="Helical" evidence="8">
    <location>
        <begin position="155"/>
        <end position="175"/>
    </location>
</feature>
<dbReference type="Pfam" id="PF09721">
    <property type="entry name" value="Exosortase_EpsH"/>
    <property type="match status" value="1"/>
</dbReference>
<evidence type="ECO:0000256" key="4">
    <source>
        <dbReference type="ARBA" id="ARBA00022692"/>
    </source>
</evidence>
<dbReference type="GO" id="GO:0008233">
    <property type="term" value="F:peptidase activity"/>
    <property type="evidence" value="ECO:0007669"/>
    <property type="project" value="UniProtKB-KW"/>
</dbReference>
<evidence type="ECO:0000313" key="9">
    <source>
        <dbReference type="EMBL" id="KAB2814506.1"/>
    </source>
</evidence>
<feature type="transmembrane region" description="Helical" evidence="8">
    <location>
        <begin position="118"/>
        <end position="143"/>
    </location>
</feature>
<name>A0A6N6RLQ3_9FLAO</name>
<dbReference type="OrthoDB" id="678161at2"/>
<comment type="subcellular location">
    <subcellularLocation>
        <location evidence="1">Cell membrane</location>
        <topology evidence="1">Multi-pass membrane protein</topology>
    </subcellularLocation>
</comment>
<keyword evidence="4 8" id="KW-0812">Transmembrane</keyword>
<comment type="caution">
    <text evidence="9">The sequence shown here is derived from an EMBL/GenBank/DDBJ whole genome shotgun (WGS) entry which is preliminary data.</text>
</comment>
<evidence type="ECO:0000256" key="3">
    <source>
        <dbReference type="ARBA" id="ARBA00022670"/>
    </source>
</evidence>
<protein>
    <submittedName>
        <fullName evidence="9">Exosortase family protein XrtF</fullName>
    </submittedName>
</protein>
<evidence type="ECO:0000256" key="8">
    <source>
        <dbReference type="SAM" id="Phobius"/>
    </source>
</evidence>
<dbReference type="GO" id="GO:0005886">
    <property type="term" value="C:plasma membrane"/>
    <property type="evidence" value="ECO:0007669"/>
    <property type="project" value="UniProtKB-SubCell"/>
</dbReference>
<proteinExistence type="predicted"/>
<sequence>MKGVIYFLLRFGLTWLGLSFLYSSVFIHKYDTAEPPVTDPITRYIVHQTATAAELFGYEVEILYDHHLTYPTEDEQTMDSLYFNDTYAVSVEEGCNAISNAIIFLAFIIGFGGRWKALIWFIPMGLAFIHVANITRILLLGVLNVDYGGEGFHFFHKYLFTAFLYGAIFILWVWWVNKYGGTVKTEEDETTA</sequence>
<reference evidence="9 10" key="1">
    <citation type="submission" date="2019-09" db="EMBL/GenBank/DDBJ databases">
        <title>Genomes of family Cryomorphaceae.</title>
        <authorList>
            <person name="Bowman J.P."/>
        </authorList>
    </citation>
    <scope>NUCLEOTIDE SEQUENCE [LARGE SCALE GENOMIC DNA]</scope>
    <source>
        <strain evidence="9 10">LMG 25704</strain>
    </source>
</reference>
<dbReference type="Proteomes" id="UP000468650">
    <property type="component" value="Unassembled WGS sequence"/>
</dbReference>
<evidence type="ECO:0000313" key="10">
    <source>
        <dbReference type="Proteomes" id="UP000468650"/>
    </source>
</evidence>
<keyword evidence="5" id="KW-0378">Hydrolase</keyword>
<dbReference type="EMBL" id="WBVO01000001">
    <property type="protein sequence ID" value="KAB2814506.1"/>
    <property type="molecule type" value="Genomic_DNA"/>
</dbReference>
<dbReference type="NCBIfam" id="TIGR04178">
    <property type="entry name" value="exo_archaeo"/>
    <property type="match status" value="1"/>
</dbReference>
<dbReference type="RefSeq" id="WP_151666085.1">
    <property type="nucleotide sequence ID" value="NZ_WBVO01000001.1"/>
</dbReference>
<keyword evidence="2" id="KW-1003">Cell membrane</keyword>
<evidence type="ECO:0000256" key="2">
    <source>
        <dbReference type="ARBA" id="ARBA00022475"/>
    </source>
</evidence>
<evidence type="ECO:0000256" key="7">
    <source>
        <dbReference type="ARBA" id="ARBA00023136"/>
    </source>
</evidence>
<evidence type="ECO:0000256" key="1">
    <source>
        <dbReference type="ARBA" id="ARBA00004651"/>
    </source>
</evidence>